<dbReference type="Proteomes" id="UP001420932">
    <property type="component" value="Unassembled WGS sequence"/>
</dbReference>
<dbReference type="EMBL" id="JBBNAF010000006">
    <property type="protein sequence ID" value="KAK9135121.1"/>
    <property type="molecule type" value="Genomic_DNA"/>
</dbReference>
<evidence type="ECO:0000313" key="3">
    <source>
        <dbReference type="Proteomes" id="UP001420932"/>
    </source>
</evidence>
<keyword evidence="1" id="KW-1133">Transmembrane helix</keyword>
<keyword evidence="3" id="KW-1185">Reference proteome</keyword>
<gene>
    <name evidence="2" type="ORF">Syun_014451</name>
</gene>
<name>A0AAP0JKF0_9MAGN</name>
<comment type="caution">
    <text evidence="2">The sequence shown here is derived from an EMBL/GenBank/DDBJ whole genome shotgun (WGS) entry which is preliminary data.</text>
</comment>
<evidence type="ECO:0000313" key="2">
    <source>
        <dbReference type="EMBL" id="KAK9135121.1"/>
    </source>
</evidence>
<protein>
    <submittedName>
        <fullName evidence="2">Uncharacterized protein</fullName>
    </submittedName>
</protein>
<reference evidence="2 3" key="1">
    <citation type="submission" date="2024-01" db="EMBL/GenBank/DDBJ databases">
        <title>Genome assemblies of Stephania.</title>
        <authorList>
            <person name="Yang L."/>
        </authorList>
    </citation>
    <scope>NUCLEOTIDE SEQUENCE [LARGE SCALE GENOMIC DNA]</scope>
    <source>
        <strain evidence="2">YNDBR</strain>
        <tissue evidence="2">Leaf</tissue>
    </source>
</reference>
<evidence type="ECO:0000256" key="1">
    <source>
        <dbReference type="SAM" id="Phobius"/>
    </source>
</evidence>
<sequence>MDEDIVGGGDLVAYSPISYVVVVSILINIIEKTGNSDQLIGQRLLLNVAEEDSKQKRLRENKQED</sequence>
<feature type="transmembrane region" description="Helical" evidence="1">
    <location>
        <begin position="12"/>
        <end position="30"/>
    </location>
</feature>
<accession>A0AAP0JKF0</accession>
<proteinExistence type="predicted"/>
<keyword evidence="1" id="KW-0812">Transmembrane</keyword>
<keyword evidence="1" id="KW-0472">Membrane</keyword>
<dbReference type="AlphaFoldDB" id="A0AAP0JKF0"/>
<organism evidence="2 3">
    <name type="scientific">Stephania yunnanensis</name>
    <dbReference type="NCBI Taxonomy" id="152371"/>
    <lineage>
        <taxon>Eukaryota</taxon>
        <taxon>Viridiplantae</taxon>
        <taxon>Streptophyta</taxon>
        <taxon>Embryophyta</taxon>
        <taxon>Tracheophyta</taxon>
        <taxon>Spermatophyta</taxon>
        <taxon>Magnoliopsida</taxon>
        <taxon>Ranunculales</taxon>
        <taxon>Menispermaceae</taxon>
        <taxon>Menispermoideae</taxon>
        <taxon>Cissampelideae</taxon>
        <taxon>Stephania</taxon>
    </lineage>
</organism>